<name>A0AA88E5Z9_FICCA</name>
<feature type="transmembrane region" description="Helical" evidence="1">
    <location>
        <begin position="81"/>
        <end position="103"/>
    </location>
</feature>
<dbReference type="PANTHER" id="PTHR34115">
    <property type="entry name" value="PROTEIN, PUTATIVE-RELATED"/>
    <property type="match status" value="1"/>
</dbReference>
<proteinExistence type="predicted"/>
<keyword evidence="1" id="KW-0472">Membrane</keyword>
<dbReference type="AlphaFoldDB" id="A0AA88E5Z9"/>
<dbReference type="InterPro" id="IPR053258">
    <property type="entry name" value="Ca-permeable_cation_channel"/>
</dbReference>
<dbReference type="Proteomes" id="UP001187192">
    <property type="component" value="Unassembled WGS sequence"/>
</dbReference>
<evidence type="ECO:0000256" key="1">
    <source>
        <dbReference type="SAM" id="Phobius"/>
    </source>
</evidence>
<feature type="transmembrane region" description="Helical" evidence="1">
    <location>
        <begin position="115"/>
        <end position="137"/>
    </location>
</feature>
<gene>
    <name evidence="2" type="ORF">TIFTF001_033762</name>
</gene>
<accession>A0AA88E5Z9</accession>
<comment type="caution">
    <text evidence="2">The sequence shown here is derived from an EMBL/GenBank/DDBJ whole genome shotgun (WGS) entry which is preliminary data.</text>
</comment>
<dbReference type="PANTHER" id="PTHR34115:SF5">
    <property type="entry name" value="PROTEIN, PUTATIVE-RELATED"/>
    <property type="match status" value="1"/>
</dbReference>
<keyword evidence="3" id="KW-1185">Reference proteome</keyword>
<feature type="transmembrane region" description="Helical" evidence="1">
    <location>
        <begin position="143"/>
        <end position="159"/>
    </location>
</feature>
<reference evidence="2" key="1">
    <citation type="submission" date="2023-07" db="EMBL/GenBank/DDBJ databases">
        <title>draft genome sequence of fig (Ficus carica).</title>
        <authorList>
            <person name="Takahashi T."/>
            <person name="Nishimura K."/>
        </authorList>
    </citation>
    <scope>NUCLEOTIDE SEQUENCE</scope>
</reference>
<evidence type="ECO:0000313" key="3">
    <source>
        <dbReference type="Proteomes" id="UP001187192"/>
    </source>
</evidence>
<dbReference type="EMBL" id="BTGU01000191">
    <property type="protein sequence ID" value="GMN64694.1"/>
    <property type="molecule type" value="Genomic_DNA"/>
</dbReference>
<evidence type="ECO:0000313" key="2">
    <source>
        <dbReference type="EMBL" id="GMN64694.1"/>
    </source>
</evidence>
<protein>
    <submittedName>
        <fullName evidence="2">Uncharacterized protein</fullName>
    </submittedName>
</protein>
<keyword evidence="1" id="KW-0812">Transmembrane</keyword>
<sequence length="208" mass="23609">MASSSTPSFSLTTPRRWYSFPHGQQSFHVVNHMPTRNFCTQKLLQLDSPHAILSFVIPVIFNLIEIKCQCKGNSPFDTNPISIWFSISCLLSYCFLHGIELSFSRHLQNSSNYSTALQFTTSLFGSLLLASLASIIFPDKMKPVLYTFYVLLLMGYILHRYTIVKAVWKWIDENIKSKILPRSVEGRASISINLAADTHLYEGDLPPV</sequence>
<organism evidence="2 3">
    <name type="scientific">Ficus carica</name>
    <name type="common">Common fig</name>
    <dbReference type="NCBI Taxonomy" id="3494"/>
    <lineage>
        <taxon>Eukaryota</taxon>
        <taxon>Viridiplantae</taxon>
        <taxon>Streptophyta</taxon>
        <taxon>Embryophyta</taxon>
        <taxon>Tracheophyta</taxon>
        <taxon>Spermatophyta</taxon>
        <taxon>Magnoliopsida</taxon>
        <taxon>eudicotyledons</taxon>
        <taxon>Gunneridae</taxon>
        <taxon>Pentapetalae</taxon>
        <taxon>rosids</taxon>
        <taxon>fabids</taxon>
        <taxon>Rosales</taxon>
        <taxon>Moraceae</taxon>
        <taxon>Ficeae</taxon>
        <taxon>Ficus</taxon>
    </lineage>
</organism>
<keyword evidence="1" id="KW-1133">Transmembrane helix</keyword>